<protein>
    <submittedName>
        <fullName evidence="2">Uncharacterized protein</fullName>
    </submittedName>
</protein>
<keyword evidence="2" id="KW-0614">Plasmid</keyword>
<evidence type="ECO:0000313" key="3">
    <source>
        <dbReference type="Proteomes" id="UP000002357"/>
    </source>
</evidence>
<feature type="region of interest" description="Disordered" evidence="1">
    <location>
        <begin position="187"/>
        <end position="258"/>
    </location>
</feature>
<organism evidence="2 3">
    <name type="scientific">Streptomyces clavuligerus</name>
    <dbReference type="NCBI Taxonomy" id="1901"/>
    <lineage>
        <taxon>Bacteria</taxon>
        <taxon>Bacillati</taxon>
        <taxon>Actinomycetota</taxon>
        <taxon>Actinomycetes</taxon>
        <taxon>Kitasatosporales</taxon>
        <taxon>Streptomycetaceae</taxon>
        <taxon>Streptomyces</taxon>
    </lineage>
</organism>
<feature type="compositionally biased region" description="Low complexity" evidence="1">
    <location>
        <begin position="236"/>
        <end position="249"/>
    </location>
</feature>
<sequence length="342" mass="37691">MYSCIDSSSQSAPPRGDRSRVERVRVETRLESGHQLWVLTEQGHKEARLLLPKNIRISALRKPKPDDRGEPDAGVPAILLEVDRVTEPVDDLAAKVRRYAECSNCRRRRPVRTGSGRPAARARRCTGSGCGGASTRRQVVRAMCRWCSLSTGQSDGWSRSGRGRMRSLEQAARPWFAGVPYLGGERASRWSTKRPGAAGGRHRAGSGSPPIRPVPWARCGAGSAATAGGRCPRPWTTPTATGSTPSSSTVRRRRTECEAAEREARRPVCVGCGRRFSDDRWQQVRTRGRPGQRDHLCGPFEQEHLARSEAERRARRQAEEVSARAAPAATTKKGRGLFGRRL</sequence>
<feature type="compositionally biased region" description="Basic and acidic residues" evidence="1">
    <location>
        <begin position="291"/>
        <end position="322"/>
    </location>
</feature>
<name>D5SHW3_STRCL</name>
<evidence type="ECO:0000256" key="1">
    <source>
        <dbReference type="SAM" id="MobiDB-lite"/>
    </source>
</evidence>
<feature type="region of interest" description="Disordered" evidence="1">
    <location>
        <begin position="109"/>
        <end position="131"/>
    </location>
</feature>
<dbReference type="EMBL" id="CM000914">
    <property type="protein sequence ID" value="EFG03506.2"/>
    <property type="molecule type" value="Genomic_DNA"/>
</dbReference>
<dbReference type="AlphaFoldDB" id="D5SHW3"/>
<feature type="compositionally biased region" description="Polar residues" evidence="1">
    <location>
        <begin position="1"/>
        <end position="12"/>
    </location>
</feature>
<accession>D5SHW3</accession>
<reference evidence="2 3" key="1">
    <citation type="journal article" date="2010" name="Genome Biol. Evol.">
        <title>The sequence of a 1.8-mb bacterial linear plasmid reveals a rich evolutionary reservoir of secondary metabolic pathways.</title>
        <authorList>
            <person name="Medema M.H."/>
            <person name="Trefzer A."/>
            <person name="Kovalchuk A."/>
            <person name="van den Berg M."/>
            <person name="Mueller U."/>
            <person name="Heijne W."/>
            <person name="Wu L."/>
            <person name="Alam M.T."/>
            <person name="Ronning C.M."/>
            <person name="Nierman W.C."/>
            <person name="Bovenberg R.A.L."/>
            <person name="Breitling R."/>
            <person name="Takano E."/>
        </authorList>
    </citation>
    <scope>NUCLEOTIDE SEQUENCE [LARGE SCALE GENOMIC DNA]</scope>
    <source>
        <strain evidence="3">ATCC 27064 / DSM 738 / JCM 4710 / NBRC 13307 / NCIMB 12785 / NRRL 3585 / VKM Ac-602</strain>
        <plasmid evidence="2">pSCL4</plasmid>
    </source>
</reference>
<feature type="region of interest" description="Disordered" evidence="1">
    <location>
        <begin position="284"/>
        <end position="342"/>
    </location>
</feature>
<keyword evidence="3" id="KW-1185">Reference proteome</keyword>
<feature type="compositionally biased region" description="Basic residues" evidence="1">
    <location>
        <begin position="332"/>
        <end position="342"/>
    </location>
</feature>
<dbReference type="Proteomes" id="UP000002357">
    <property type="component" value="Plasmid pSCL4"/>
</dbReference>
<proteinExistence type="predicted"/>
<gene>
    <name evidence="2" type="ORF">SCLAV_p0011</name>
</gene>
<evidence type="ECO:0000313" key="2">
    <source>
        <dbReference type="EMBL" id="EFG03506.2"/>
    </source>
</evidence>
<geneLocation type="plasmid" evidence="2 3">
    <name>pSCL4</name>
</geneLocation>
<feature type="region of interest" description="Disordered" evidence="1">
    <location>
        <begin position="1"/>
        <end position="22"/>
    </location>
</feature>